<feature type="region of interest" description="Disordered" evidence="1">
    <location>
        <begin position="49"/>
        <end position="88"/>
    </location>
</feature>
<organism evidence="2 3">
    <name type="scientific">Moritella yayanosii</name>
    <dbReference type="NCBI Taxonomy" id="69539"/>
    <lineage>
        <taxon>Bacteria</taxon>
        <taxon>Pseudomonadati</taxon>
        <taxon>Pseudomonadota</taxon>
        <taxon>Gammaproteobacteria</taxon>
        <taxon>Alteromonadales</taxon>
        <taxon>Moritellaceae</taxon>
        <taxon>Moritella</taxon>
    </lineage>
</organism>
<reference evidence="3" key="1">
    <citation type="submission" date="2018-05" db="EMBL/GenBank/DDBJ databases">
        <authorList>
            <person name="Cea G.-C."/>
            <person name="William W."/>
        </authorList>
    </citation>
    <scope>NUCLEOTIDE SEQUENCE [LARGE SCALE GENOMIC DNA]</scope>
    <source>
        <strain evidence="3">DB21MT 5</strain>
    </source>
</reference>
<proteinExistence type="predicted"/>
<dbReference type="AlphaFoldDB" id="A0A330LU08"/>
<sequence length="88" mass="10237">MVWLIILVALGFILGSIMALKYTANMKMKIPEEIEHQFNKALHLDAGKHAKALPDDDDDKDQQEYNNEYRNEYNKNPMPDEVKKDSDK</sequence>
<evidence type="ECO:0000256" key="1">
    <source>
        <dbReference type="SAM" id="MobiDB-lite"/>
    </source>
</evidence>
<keyword evidence="3" id="KW-1185">Reference proteome</keyword>
<evidence type="ECO:0008006" key="4">
    <source>
        <dbReference type="Google" id="ProtNLM"/>
    </source>
</evidence>
<protein>
    <recommendedName>
        <fullName evidence="4">DUF2897 domain-containing protein</fullName>
    </recommendedName>
</protein>
<dbReference type="RefSeq" id="WP_112717628.1">
    <property type="nucleotide sequence ID" value="NZ_LS483250.1"/>
</dbReference>
<accession>A0A330LU08</accession>
<dbReference type="EMBL" id="LS483250">
    <property type="protein sequence ID" value="SQD80350.1"/>
    <property type="molecule type" value="Genomic_DNA"/>
</dbReference>
<dbReference type="InterPro" id="IPR021550">
    <property type="entry name" value="DUF2897"/>
</dbReference>
<gene>
    <name evidence="2" type="ORF">MORIYA_3898</name>
</gene>
<dbReference type="KEGG" id="mya:MORIYA_3898"/>
<dbReference type="OrthoDB" id="6400715at2"/>
<dbReference type="Proteomes" id="UP000250163">
    <property type="component" value="Chromosome MORIYA"/>
</dbReference>
<evidence type="ECO:0000313" key="2">
    <source>
        <dbReference type="EMBL" id="SQD80350.1"/>
    </source>
</evidence>
<evidence type="ECO:0000313" key="3">
    <source>
        <dbReference type="Proteomes" id="UP000250163"/>
    </source>
</evidence>
<dbReference type="Pfam" id="PF11446">
    <property type="entry name" value="DUF2897"/>
    <property type="match status" value="1"/>
</dbReference>
<name>A0A330LU08_9GAMM</name>
<feature type="compositionally biased region" description="Basic and acidic residues" evidence="1">
    <location>
        <begin position="67"/>
        <end position="88"/>
    </location>
</feature>